<evidence type="ECO:0000313" key="2">
    <source>
        <dbReference type="EMBL" id="MDG5901969.1"/>
    </source>
</evidence>
<keyword evidence="1" id="KW-0812">Transmembrane</keyword>
<reference evidence="2" key="2">
    <citation type="submission" date="2019-04" db="EMBL/GenBank/DDBJ databases">
        <authorList>
            <person name="Zou H."/>
        </authorList>
    </citation>
    <scope>NUCLEOTIDE SEQUENCE</scope>
    <source>
        <strain evidence="2">2015oxa</strain>
    </source>
</reference>
<dbReference type="Proteomes" id="UP001152518">
    <property type="component" value="Unassembled WGS sequence"/>
</dbReference>
<name>A0A1E3UZ59_9GAMM</name>
<dbReference type="AlphaFoldDB" id="A0A1E3UZ59"/>
<gene>
    <name evidence="2" type="ORF">E2650_19150</name>
</gene>
<protein>
    <submittedName>
        <fullName evidence="2">Uncharacterized protein</fullName>
    </submittedName>
</protein>
<comment type="caution">
    <text evidence="2">The sequence shown here is derived from an EMBL/GenBank/DDBJ whole genome shotgun (WGS) entry which is preliminary data.</text>
</comment>
<organism evidence="2">
    <name type="scientific">Shewanella xiamenensis</name>
    <dbReference type="NCBI Taxonomy" id="332186"/>
    <lineage>
        <taxon>Bacteria</taxon>
        <taxon>Pseudomonadati</taxon>
        <taxon>Pseudomonadota</taxon>
        <taxon>Gammaproteobacteria</taxon>
        <taxon>Alteromonadales</taxon>
        <taxon>Shewanellaceae</taxon>
        <taxon>Shewanella</taxon>
    </lineage>
</organism>
<reference evidence="2" key="1">
    <citation type="journal article" date="2019" name="Int J Environ Res Public Health">
        <title>Characterization of Chromosome-Mediated BlaOXA-894 in Shewanella xiamenensis Isolated from Pig Wastewater.</title>
        <authorList>
            <person name="Zou H."/>
            <person name="Zhou Z."/>
            <person name="Xia H."/>
            <person name="Zhao Q."/>
            <person name="Li X."/>
        </authorList>
    </citation>
    <scope>NUCLEOTIDE SEQUENCE</scope>
    <source>
        <strain evidence="2">2015oxa</strain>
    </source>
</reference>
<feature type="transmembrane region" description="Helical" evidence="1">
    <location>
        <begin position="15"/>
        <end position="35"/>
    </location>
</feature>
<sequence>MLLEHRPNLTSLSRVNVMLITCLGLMLFALAIAAIDPIIGQPTRLQVTVLDSTAENSLLALPDGRVTTLAQGGLTKNTQVTLCSRTHLVSGLEHFNLSPHQEAALSPEIQVLD</sequence>
<dbReference type="OrthoDB" id="6272420at2"/>
<evidence type="ECO:0000256" key="1">
    <source>
        <dbReference type="SAM" id="Phobius"/>
    </source>
</evidence>
<keyword evidence="1" id="KW-0472">Membrane</keyword>
<keyword evidence="1" id="KW-1133">Transmembrane helix</keyword>
<dbReference type="EMBL" id="SUNE01000021">
    <property type="protein sequence ID" value="MDG5901969.1"/>
    <property type="molecule type" value="Genomic_DNA"/>
</dbReference>
<accession>A0A1E3UZ59</accession>
<proteinExistence type="predicted"/>